<protein>
    <submittedName>
        <fullName evidence="1">Uncharacterized protein</fullName>
    </submittedName>
</protein>
<dbReference type="PANTHER" id="PTHR22910:SF6">
    <property type="entry name" value="PROTEIN MGARP"/>
    <property type="match status" value="1"/>
</dbReference>
<name>A0A3B3DDN8_ORYME</name>
<sequence length="86" mass="9573">MFTCRAAWQRSGSAAFSLPVVPRRSMSSVPGGSGENIVYSVLCGGAYSTVNSDHNRFNSRLEDIRSRPKAEWVAKPWPPKSKCFFF</sequence>
<evidence type="ECO:0000313" key="1">
    <source>
        <dbReference type="Ensembl" id="ENSOMEP00000027996.1"/>
    </source>
</evidence>
<evidence type="ECO:0000313" key="2">
    <source>
        <dbReference type="Proteomes" id="UP000261560"/>
    </source>
</evidence>
<dbReference type="PaxDb" id="30732-ENSOMEP00000027996"/>
<dbReference type="GO" id="GO:1904115">
    <property type="term" value="C:axon cytoplasm"/>
    <property type="evidence" value="ECO:0007669"/>
    <property type="project" value="GOC"/>
</dbReference>
<dbReference type="GO" id="GO:0005739">
    <property type="term" value="C:mitochondrion"/>
    <property type="evidence" value="ECO:0007669"/>
    <property type="project" value="InterPro"/>
</dbReference>
<dbReference type="AlphaFoldDB" id="A0A3B3DDN8"/>
<dbReference type="InterPro" id="IPR026093">
    <property type="entry name" value="MGARP"/>
</dbReference>
<organism evidence="1 2">
    <name type="scientific">Oryzias melastigma</name>
    <name type="common">Marine medaka</name>
    <dbReference type="NCBI Taxonomy" id="30732"/>
    <lineage>
        <taxon>Eukaryota</taxon>
        <taxon>Metazoa</taxon>
        <taxon>Chordata</taxon>
        <taxon>Craniata</taxon>
        <taxon>Vertebrata</taxon>
        <taxon>Euteleostomi</taxon>
        <taxon>Actinopterygii</taxon>
        <taxon>Neopterygii</taxon>
        <taxon>Teleostei</taxon>
        <taxon>Neoteleostei</taxon>
        <taxon>Acanthomorphata</taxon>
        <taxon>Ovalentaria</taxon>
        <taxon>Atherinomorphae</taxon>
        <taxon>Beloniformes</taxon>
        <taxon>Adrianichthyidae</taxon>
        <taxon>Oryziinae</taxon>
        <taxon>Oryzias</taxon>
    </lineage>
</organism>
<keyword evidence="2" id="KW-1185">Reference proteome</keyword>
<proteinExistence type="predicted"/>
<dbReference type="GeneTree" id="ENSGT00940000170279"/>
<dbReference type="Ensembl" id="ENSOMET00000000578.1">
    <property type="protein sequence ID" value="ENSOMEP00000027996.1"/>
    <property type="gene ID" value="ENSOMEG00000010759.1"/>
</dbReference>
<reference evidence="1" key="2">
    <citation type="submission" date="2025-09" db="UniProtKB">
        <authorList>
            <consortium name="Ensembl"/>
        </authorList>
    </citation>
    <scope>IDENTIFICATION</scope>
</reference>
<dbReference type="PANTHER" id="PTHR22910">
    <property type="entry name" value="PROTEIN MGARP"/>
    <property type="match status" value="1"/>
</dbReference>
<dbReference type="Proteomes" id="UP000261560">
    <property type="component" value="Unplaced"/>
</dbReference>
<reference evidence="1" key="1">
    <citation type="submission" date="2025-08" db="UniProtKB">
        <authorList>
            <consortium name="Ensembl"/>
        </authorList>
    </citation>
    <scope>IDENTIFICATION</scope>
</reference>
<dbReference type="OMA" id="WPPKSKC"/>
<dbReference type="STRING" id="30732.ENSOMEP00000027996"/>
<accession>A0A3B3DDN8</accession>
<dbReference type="GO" id="GO:0008089">
    <property type="term" value="P:anterograde axonal transport"/>
    <property type="evidence" value="ECO:0007669"/>
    <property type="project" value="InterPro"/>
</dbReference>